<evidence type="ECO:0000313" key="10">
    <source>
        <dbReference type="EMBL" id="OIN89151.1"/>
    </source>
</evidence>
<evidence type="ECO:0000256" key="7">
    <source>
        <dbReference type="HAMAP-Rule" id="MF_00022"/>
    </source>
</evidence>
<evidence type="ECO:0000256" key="5">
    <source>
        <dbReference type="ARBA" id="ARBA00022917"/>
    </source>
</evidence>
<feature type="binding site" evidence="7">
    <location>
        <position position="244"/>
    </location>
    <ligand>
        <name>ATP</name>
        <dbReference type="ChEBI" id="CHEBI:30616"/>
    </ligand>
</feature>
<keyword evidence="2 7" id="KW-0436">Ligase</keyword>
<dbReference type="HAMAP" id="MF_00022">
    <property type="entry name" value="Glu_tRNA_synth_type1"/>
    <property type="match status" value="1"/>
</dbReference>
<evidence type="ECO:0000256" key="1">
    <source>
        <dbReference type="ARBA" id="ARBA00007894"/>
    </source>
</evidence>
<comment type="subunit">
    <text evidence="7">Monomer.</text>
</comment>
<comment type="function">
    <text evidence="7">Catalyzes the attachment of glutamate to tRNA(Glu) in a two-step reaction: glutamate is first activated by ATP to form Glu-AMP and then transferred to the acceptor end of tRNA(Glu).</text>
</comment>
<dbReference type="GO" id="GO:0008270">
    <property type="term" value="F:zinc ion binding"/>
    <property type="evidence" value="ECO:0007669"/>
    <property type="project" value="InterPro"/>
</dbReference>
<dbReference type="InterPro" id="IPR008925">
    <property type="entry name" value="aa_tRNA-synth_I_cd-bd_sf"/>
</dbReference>
<dbReference type="Proteomes" id="UP000183144">
    <property type="component" value="Unassembled WGS sequence"/>
</dbReference>
<dbReference type="InterPro" id="IPR049940">
    <property type="entry name" value="GluQ/Sye"/>
</dbReference>
<dbReference type="PROSITE" id="PS00178">
    <property type="entry name" value="AA_TRNA_LIGASE_I"/>
    <property type="match status" value="1"/>
</dbReference>
<feature type="short sequence motif" description="'HIGH' region" evidence="7">
    <location>
        <begin position="8"/>
        <end position="18"/>
    </location>
</feature>
<dbReference type="EMBL" id="MNUI01000041">
    <property type="protein sequence ID" value="OIN89151.1"/>
    <property type="molecule type" value="Genomic_DNA"/>
</dbReference>
<dbReference type="InterPro" id="IPR020058">
    <property type="entry name" value="Glu/Gln-tRNA-synth_Ib_cat-dom"/>
</dbReference>
<dbReference type="PANTHER" id="PTHR43311">
    <property type="entry name" value="GLUTAMATE--TRNA LIGASE"/>
    <property type="match status" value="1"/>
</dbReference>
<dbReference type="EC" id="6.1.1.17" evidence="7"/>
<dbReference type="InterPro" id="IPR014729">
    <property type="entry name" value="Rossmann-like_a/b/a_fold"/>
</dbReference>
<dbReference type="InterPro" id="IPR000924">
    <property type="entry name" value="Glu/Gln-tRNA-synth"/>
</dbReference>
<proteinExistence type="inferred from homology"/>
<dbReference type="PANTHER" id="PTHR43311:SF2">
    <property type="entry name" value="GLUTAMATE--TRNA LIGASE, MITOCHONDRIAL-RELATED"/>
    <property type="match status" value="1"/>
</dbReference>
<keyword evidence="4 7" id="KW-0067">ATP-binding</keyword>
<dbReference type="InterPro" id="IPR004527">
    <property type="entry name" value="Glu-tRNA-ligase_bac/mito"/>
</dbReference>
<dbReference type="GO" id="GO:0005524">
    <property type="term" value="F:ATP binding"/>
    <property type="evidence" value="ECO:0007669"/>
    <property type="project" value="UniProtKB-UniRule"/>
</dbReference>
<comment type="catalytic activity">
    <reaction evidence="7">
        <text>tRNA(Glu) + L-glutamate + ATP = L-glutamyl-tRNA(Glu) + AMP + diphosphate</text>
        <dbReference type="Rhea" id="RHEA:23540"/>
        <dbReference type="Rhea" id="RHEA-COMP:9663"/>
        <dbReference type="Rhea" id="RHEA-COMP:9680"/>
        <dbReference type="ChEBI" id="CHEBI:29985"/>
        <dbReference type="ChEBI" id="CHEBI:30616"/>
        <dbReference type="ChEBI" id="CHEBI:33019"/>
        <dbReference type="ChEBI" id="CHEBI:78442"/>
        <dbReference type="ChEBI" id="CHEBI:78520"/>
        <dbReference type="ChEBI" id="CHEBI:456215"/>
        <dbReference type="EC" id="6.1.1.17"/>
    </reaction>
</comment>
<sequence>MIKTRLAPSPTGDPHIGTVFQALLDYIVAKKFNGQFLVRIEDTDRKREVAGAEAAIFSALDWFGLSPDTNQIFRQSERLKIYQEQAQKLIQLGHAYYCFCSSERLTQVREEQTKLGQPPMYDRHCRGLDPVAAAKRSQSEPHVIRLKVPRNQTIVVNDLLRGEVKFDSNIIDDQVLLKSDGWPTYHLAATVDDHLMAITHVIRGEEWLSSAPKHLLIYQFFNWQPPLFIHTPILRNPDRSKLSKRHGHASVNWYIKEGYLKEAVINFLATRVWNHPEGKEVFSLDELIKHFEFKDLHLTGPIADINKLNWLNSQWLRLLPEAEVLKRLKPFQPKNLADDKLKQIWPLLAERIVKLSELDDLTSYFVTQPKIEAAAVLKESGMPAEKTAEYLLQVSKVVSSITEWSVVNLETKLHELQAKLDLKPRPAFMTIRLAVTGRSATPPLFDVLYILGKEEVIKRLAYAQKILENK</sequence>
<name>A0A1J4RQI4_9BACT</name>
<dbReference type="STRING" id="1805034.AUJ59_02395"/>
<dbReference type="InterPro" id="IPR001412">
    <property type="entry name" value="aa-tRNA-synth_I_CS"/>
</dbReference>
<dbReference type="NCBIfam" id="TIGR00464">
    <property type="entry name" value="gltX_bact"/>
    <property type="match status" value="1"/>
</dbReference>
<dbReference type="PRINTS" id="PR00987">
    <property type="entry name" value="TRNASYNTHGLU"/>
</dbReference>
<dbReference type="Gene3D" id="3.40.50.620">
    <property type="entry name" value="HUPs"/>
    <property type="match status" value="1"/>
</dbReference>
<dbReference type="SUPFAM" id="SSF48163">
    <property type="entry name" value="An anticodon-binding domain of class I aminoacyl-tRNA synthetases"/>
    <property type="match status" value="1"/>
</dbReference>
<dbReference type="SUPFAM" id="SSF52374">
    <property type="entry name" value="Nucleotidylyl transferase"/>
    <property type="match status" value="1"/>
</dbReference>
<evidence type="ECO:0000313" key="11">
    <source>
        <dbReference type="Proteomes" id="UP000183144"/>
    </source>
</evidence>
<comment type="subcellular location">
    <subcellularLocation>
        <location evidence="7">Cytoplasm</location>
    </subcellularLocation>
</comment>
<evidence type="ECO:0000256" key="3">
    <source>
        <dbReference type="ARBA" id="ARBA00022741"/>
    </source>
</evidence>
<dbReference type="GO" id="GO:0006424">
    <property type="term" value="P:glutamyl-tRNA aminoacylation"/>
    <property type="evidence" value="ECO:0007669"/>
    <property type="project" value="UniProtKB-UniRule"/>
</dbReference>
<dbReference type="GO" id="GO:0000049">
    <property type="term" value="F:tRNA binding"/>
    <property type="evidence" value="ECO:0007669"/>
    <property type="project" value="InterPro"/>
</dbReference>
<feature type="domain" description="Glutamyl/glutaminyl-tRNA synthetase class Ib catalytic" evidence="8">
    <location>
        <begin position="2"/>
        <end position="310"/>
    </location>
</feature>
<evidence type="ECO:0000259" key="9">
    <source>
        <dbReference type="Pfam" id="PF19269"/>
    </source>
</evidence>
<evidence type="ECO:0000259" key="8">
    <source>
        <dbReference type="Pfam" id="PF00749"/>
    </source>
</evidence>
<dbReference type="GO" id="GO:0005829">
    <property type="term" value="C:cytosol"/>
    <property type="evidence" value="ECO:0007669"/>
    <property type="project" value="TreeGrafter"/>
</dbReference>
<dbReference type="Gene3D" id="1.10.10.350">
    <property type="match status" value="1"/>
</dbReference>
<dbReference type="CDD" id="cd00808">
    <property type="entry name" value="GluRS_core"/>
    <property type="match status" value="1"/>
</dbReference>
<dbReference type="Pfam" id="PF19269">
    <property type="entry name" value="Anticodon_2"/>
    <property type="match status" value="1"/>
</dbReference>
<accession>A0A1J4RQI4</accession>
<feature type="short sequence motif" description="'KMSKS' region" evidence="7">
    <location>
        <begin position="241"/>
        <end position="245"/>
    </location>
</feature>
<reference evidence="10 11" key="1">
    <citation type="journal article" date="2016" name="Environ. Microbiol.">
        <title>Genomic resolution of a cold subsurface aquifer community provides metabolic insights for novel microbes adapted to high CO concentrations.</title>
        <authorList>
            <person name="Probst A.J."/>
            <person name="Castelle C.J."/>
            <person name="Singh A."/>
            <person name="Brown C.T."/>
            <person name="Anantharaman K."/>
            <person name="Sharon I."/>
            <person name="Hug L.A."/>
            <person name="Burstein D."/>
            <person name="Emerson J.B."/>
            <person name="Thomas B.C."/>
            <person name="Banfield J.F."/>
        </authorList>
    </citation>
    <scope>NUCLEOTIDE SEQUENCE [LARGE SCALE GENOMIC DNA]</scope>
    <source>
        <strain evidence="10">CG1_02_47_37</strain>
    </source>
</reference>
<dbReference type="Pfam" id="PF00749">
    <property type="entry name" value="tRNA-synt_1c"/>
    <property type="match status" value="1"/>
</dbReference>
<dbReference type="AlphaFoldDB" id="A0A1J4RQI4"/>
<keyword evidence="7" id="KW-0963">Cytoplasm</keyword>
<dbReference type="InterPro" id="IPR020751">
    <property type="entry name" value="aa-tRNA-synth_I_codon-bd_sub2"/>
</dbReference>
<dbReference type="GO" id="GO:0004818">
    <property type="term" value="F:glutamate-tRNA ligase activity"/>
    <property type="evidence" value="ECO:0007669"/>
    <property type="project" value="UniProtKB-UniRule"/>
</dbReference>
<comment type="caution">
    <text evidence="10">The sequence shown here is derived from an EMBL/GenBank/DDBJ whole genome shotgun (WGS) entry which is preliminary data.</text>
</comment>
<keyword evidence="6 7" id="KW-0030">Aminoacyl-tRNA synthetase</keyword>
<keyword evidence="5 7" id="KW-0648">Protein biosynthesis</keyword>
<organism evidence="10 11">
    <name type="scientific">Candidatus Beckwithbacteria bacterium CG1_02_47_37</name>
    <dbReference type="NCBI Taxonomy" id="1805034"/>
    <lineage>
        <taxon>Bacteria</taxon>
        <taxon>Candidatus Beckwithiibacteriota</taxon>
    </lineage>
</organism>
<evidence type="ECO:0000256" key="4">
    <source>
        <dbReference type="ARBA" id="ARBA00022840"/>
    </source>
</evidence>
<dbReference type="InterPro" id="IPR033910">
    <property type="entry name" value="GluRS_core"/>
</dbReference>
<comment type="caution">
    <text evidence="7">Lacks conserved residue(s) required for the propagation of feature annotation.</text>
</comment>
<feature type="domain" description="Aminoacyl-tRNA synthetase class I anticodon-binding" evidence="9">
    <location>
        <begin position="324"/>
        <end position="463"/>
    </location>
</feature>
<evidence type="ECO:0000256" key="6">
    <source>
        <dbReference type="ARBA" id="ARBA00023146"/>
    </source>
</evidence>
<comment type="similarity">
    <text evidence="1 7">Belongs to the class-I aminoacyl-tRNA synthetase family. Glutamate--tRNA ligase type 1 subfamily.</text>
</comment>
<dbReference type="InterPro" id="IPR045462">
    <property type="entry name" value="aa-tRNA-synth_I_cd-bd"/>
</dbReference>
<gene>
    <name evidence="7" type="primary">gltX</name>
    <name evidence="10" type="ORF">AUJ59_02395</name>
</gene>
<keyword evidence="3 7" id="KW-0547">Nucleotide-binding</keyword>
<evidence type="ECO:0000256" key="2">
    <source>
        <dbReference type="ARBA" id="ARBA00022598"/>
    </source>
</evidence>
<protein>
    <recommendedName>
        <fullName evidence="7">Glutamate--tRNA ligase</fullName>
        <ecNumber evidence="7">6.1.1.17</ecNumber>
    </recommendedName>
    <alternativeName>
        <fullName evidence="7">Glutamyl-tRNA synthetase</fullName>
        <shortName evidence="7">GluRS</shortName>
    </alternativeName>
</protein>